<sequence length="742" mass="83592">MGSPLVRRINKDRLIYLLVAESRCWGGSSARRCPASWPRPPYAPPSLPPTPTHSVWLRCGFKKKKKKLTESAAEIFLWLRPEGRGPRDVSPPSLGTLIPSKWNCKSYKFLSLATKNVTLPSSMEVKEEISDTDSGIILHSGPDSPGTVIKDVSTHTRAVKLKLQSLEDRLELCLLELKKLCIREAELTGHLSNDYPLLPGEKRPHVRRRIGAAFKLDEQSLLQKTEDPELRSLEAELALQQQIHVAARRLCQEEHLCKAVRRSRQQQCTRDEKKLKALQEAVFQLRLQHGRSSPHPAIIVQREQGTSDDSSLSDSAVLEEEEMASQSSQPSQEPPPPVSNPPPQSPCQAAERRLPPQSLEGLQPSFNSSFNSSFSSTLSITPEYERTPIQNSPWSESSLDQPYEKPKKSRSSSTKSSSPAVTPTLLPLEACLGNAGMSLQIPSQLALRHTQSSSAPSTPEMHLRRGLSLRIPSSEPQYEQDLERGPSRLPQRRLTELTVPPEYSVLRLNLGNPLCHSSSEDSNSEHSASSYASSPCREVPVELPRHCHSPCTHQYPPHNDLQTPQTYSNFYKNPQHSTSPHFYKGCSDNSRGYPLDADCGRLYISQAPPPSPVSRHEYWYDEIPPYHFRVPKPLPVHVRLSRAPSLREYPHHPSRGLPRHVVSEELKSWHQRNQFQSPRPRSLDRQRQGIVRVRSVANRDSPLSQQYWHQEEASHGRVIQVAVDGKPVKWLTEEDSEIVSQV</sequence>
<accession>A0AAY4BKT5</accession>
<evidence type="ECO:0000259" key="5">
    <source>
        <dbReference type="Pfam" id="PF11819"/>
    </source>
</evidence>
<keyword evidence="2" id="KW-0963">Cytoplasm</keyword>
<evidence type="ECO:0000313" key="7">
    <source>
        <dbReference type="Proteomes" id="UP000694580"/>
    </source>
</evidence>
<feature type="compositionally biased region" description="Polar residues" evidence="4">
    <location>
        <begin position="388"/>
        <end position="400"/>
    </location>
</feature>
<comment type="subcellular location">
    <subcellularLocation>
        <location evidence="1">Cytoplasm</location>
    </subcellularLocation>
</comment>
<name>A0AAY4BKT5_9TELE</name>
<keyword evidence="3" id="KW-0175">Coiled coil</keyword>
<evidence type="ECO:0000256" key="3">
    <source>
        <dbReference type="ARBA" id="ARBA00023054"/>
    </source>
</evidence>
<feature type="compositionally biased region" description="Pro residues" evidence="4">
    <location>
        <begin position="332"/>
        <end position="345"/>
    </location>
</feature>
<reference evidence="6" key="3">
    <citation type="submission" date="2025-09" db="UniProtKB">
        <authorList>
            <consortium name="Ensembl"/>
        </authorList>
    </citation>
    <scope>IDENTIFICATION</scope>
</reference>
<dbReference type="InterPro" id="IPR043447">
    <property type="entry name" value="CCDC120/INAVA"/>
</dbReference>
<dbReference type="Ensembl" id="ENSDCDT00010023663.1">
    <property type="protein sequence ID" value="ENSDCDP00010021554.1"/>
    <property type="gene ID" value="ENSDCDG00010010586.1"/>
</dbReference>
<evidence type="ECO:0000256" key="2">
    <source>
        <dbReference type="ARBA" id="ARBA00022490"/>
    </source>
</evidence>
<dbReference type="GeneTree" id="ENSGT00940000154102"/>
<gene>
    <name evidence="6" type="primary">inavab</name>
</gene>
<feature type="domain" description="Cytohesin Ubiquitin Protein Inducing" evidence="5">
    <location>
        <begin position="124"/>
        <end position="258"/>
    </location>
</feature>
<dbReference type="RefSeq" id="XP_028855406.1">
    <property type="nucleotide sequence ID" value="XM_028999573.1"/>
</dbReference>
<evidence type="ECO:0000313" key="6">
    <source>
        <dbReference type="Ensembl" id="ENSDCDP00010021554.1"/>
    </source>
</evidence>
<keyword evidence="7" id="KW-1185">Reference proteome</keyword>
<dbReference type="GO" id="GO:0034334">
    <property type="term" value="P:adherens junction maintenance"/>
    <property type="evidence" value="ECO:0007669"/>
    <property type="project" value="TreeGrafter"/>
</dbReference>
<proteinExistence type="predicted"/>
<feature type="region of interest" description="Disordered" evidence="4">
    <location>
        <begin position="299"/>
        <end position="351"/>
    </location>
</feature>
<evidence type="ECO:0000256" key="1">
    <source>
        <dbReference type="ARBA" id="ARBA00004496"/>
    </source>
</evidence>
<dbReference type="Pfam" id="PF11819">
    <property type="entry name" value="CUPID"/>
    <property type="match status" value="1"/>
</dbReference>
<protein>
    <recommendedName>
        <fullName evidence="5">Cytohesin Ubiquitin Protein Inducing domain-containing protein</fullName>
    </recommendedName>
</protein>
<organism evidence="6 7">
    <name type="scientific">Denticeps clupeoides</name>
    <name type="common">denticle herring</name>
    <dbReference type="NCBI Taxonomy" id="299321"/>
    <lineage>
        <taxon>Eukaryota</taxon>
        <taxon>Metazoa</taxon>
        <taxon>Chordata</taxon>
        <taxon>Craniata</taxon>
        <taxon>Vertebrata</taxon>
        <taxon>Euteleostomi</taxon>
        <taxon>Actinopterygii</taxon>
        <taxon>Neopterygii</taxon>
        <taxon>Teleostei</taxon>
        <taxon>Clupei</taxon>
        <taxon>Clupeiformes</taxon>
        <taxon>Denticipitoidei</taxon>
        <taxon>Denticipitidae</taxon>
        <taxon>Denticeps</taxon>
    </lineage>
</organism>
<dbReference type="Proteomes" id="UP000694580">
    <property type="component" value="Chromosome 12"/>
</dbReference>
<reference evidence="6" key="2">
    <citation type="submission" date="2025-08" db="UniProtKB">
        <authorList>
            <consortium name="Ensembl"/>
        </authorList>
    </citation>
    <scope>IDENTIFICATION</scope>
</reference>
<dbReference type="GO" id="GO:0005737">
    <property type="term" value="C:cytoplasm"/>
    <property type="evidence" value="ECO:0007669"/>
    <property type="project" value="UniProtKB-SubCell"/>
</dbReference>
<feature type="region of interest" description="Disordered" evidence="4">
    <location>
        <begin position="384"/>
        <end position="421"/>
    </location>
</feature>
<reference evidence="6 7" key="1">
    <citation type="submission" date="2020-06" db="EMBL/GenBank/DDBJ databases">
        <authorList>
            <consortium name="Wellcome Sanger Institute Data Sharing"/>
        </authorList>
    </citation>
    <scope>NUCLEOTIDE SEQUENCE [LARGE SCALE GENOMIC DNA]</scope>
</reference>
<dbReference type="InterPro" id="IPR021774">
    <property type="entry name" value="CUPID"/>
</dbReference>
<evidence type="ECO:0000256" key="4">
    <source>
        <dbReference type="SAM" id="MobiDB-lite"/>
    </source>
</evidence>
<dbReference type="PANTHER" id="PTHR16093:SF6">
    <property type="entry name" value="INNATE IMMUNITY ACTIVATOR B"/>
    <property type="match status" value="1"/>
</dbReference>
<dbReference type="PANTHER" id="PTHR16093">
    <property type="entry name" value="COILED-COIL DOMAIN-CONTAINING PROTEIN 120 FAMILY MEMBER"/>
    <property type="match status" value="1"/>
</dbReference>
<dbReference type="GeneID" id="114801385"/>
<dbReference type="GO" id="GO:0031398">
    <property type="term" value="P:positive regulation of protein ubiquitination"/>
    <property type="evidence" value="ECO:0007669"/>
    <property type="project" value="TreeGrafter"/>
</dbReference>
<dbReference type="AlphaFoldDB" id="A0AAY4BKT5"/>